<protein>
    <submittedName>
        <fullName evidence="1">Uncharacterized protein</fullName>
    </submittedName>
</protein>
<dbReference type="InParanoid" id="A0A7J7C6Y6"/>
<dbReference type="EMBL" id="JAAARO010000021">
    <property type="protein sequence ID" value="KAF5729617.1"/>
    <property type="molecule type" value="Genomic_DNA"/>
</dbReference>
<proteinExistence type="predicted"/>
<evidence type="ECO:0000313" key="1">
    <source>
        <dbReference type="EMBL" id="KAF5729617.1"/>
    </source>
</evidence>
<keyword evidence="2" id="KW-1185">Reference proteome</keyword>
<comment type="caution">
    <text evidence="1">The sequence shown here is derived from an EMBL/GenBank/DDBJ whole genome shotgun (WGS) entry which is preliminary data.</text>
</comment>
<name>A0A7J7C6Y6_TRIWF</name>
<gene>
    <name evidence="1" type="ORF">HS088_TW21G01784</name>
</gene>
<accession>A0A7J7C6Y6</accession>
<sequence>MLVLPTGSKQEEAVVAKAITGRRNAHIRILLHRQMLLLIKRLHQRLLLATCAGTKGIPTYIPPSMRAGAERSVVGSDMRRRNDENSLRIYHQFTRRHPRI</sequence>
<dbReference type="AlphaFoldDB" id="A0A7J7C6Y6"/>
<evidence type="ECO:0000313" key="2">
    <source>
        <dbReference type="Proteomes" id="UP000593562"/>
    </source>
</evidence>
<organism evidence="1 2">
    <name type="scientific">Tripterygium wilfordii</name>
    <name type="common">Thunder God vine</name>
    <dbReference type="NCBI Taxonomy" id="458696"/>
    <lineage>
        <taxon>Eukaryota</taxon>
        <taxon>Viridiplantae</taxon>
        <taxon>Streptophyta</taxon>
        <taxon>Embryophyta</taxon>
        <taxon>Tracheophyta</taxon>
        <taxon>Spermatophyta</taxon>
        <taxon>Magnoliopsida</taxon>
        <taxon>eudicotyledons</taxon>
        <taxon>Gunneridae</taxon>
        <taxon>Pentapetalae</taxon>
        <taxon>rosids</taxon>
        <taxon>fabids</taxon>
        <taxon>Celastrales</taxon>
        <taxon>Celastraceae</taxon>
        <taxon>Tripterygium</taxon>
    </lineage>
</organism>
<dbReference type="Proteomes" id="UP000593562">
    <property type="component" value="Unassembled WGS sequence"/>
</dbReference>
<reference evidence="1 2" key="1">
    <citation type="journal article" date="2020" name="Nat. Commun.">
        <title>Genome of Tripterygium wilfordii and identification of cytochrome P450 involved in triptolide biosynthesis.</title>
        <authorList>
            <person name="Tu L."/>
            <person name="Su P."/>
            <person name="Zhang Z."/>
            <person name="Gao L."/>
            <person name="Wang J."/>
            <person name="Hu T."/>
            <person name="Zhou J."/>
            <person name="Zhang Y."/>
            <person name="Zhao Y."/>
            <person name="Liu Y."/>
            <person name="Song Y."/>
            <person name="Tong Y."/>
            <person name="Lu Y."/>
            <person name="Yang J."/>
            <person name="Xu C."/>
            <person name="Jia M."/>
            <person name="Peters R.J."/>
            <person name="Huang L."/>
            <person name="Gao W."/>
        </authorList>
    </citation>
    <scope>NUCLEOTIDE SEQUENCE [LARGE SCALE GENOMIC DNA]</scope>
    <source>
        <strain evidence="2">cv. XIE 37</strain>
        <tissue evidence="1">Leaf</tissue>
    </source>
</reference>